<evidence type="ECO:0000313" key="13">
    <source>
        <dbReference type="Proteomes" id="UP000315825"/>
    </source>
</evidence>
<dbReference type="CDD" id="cd00672">
    <property type="entry name" value="CysRS_core"/>
    <property type="match status" value="1"/>
</dbReference>
<keyword evidence="5 10" id="KW-0547">Nucleotide-binding</keyword>
<keyword evidence="6 10" id="KW-0862">Zinc</keyword>
<organism evidence="12 13">
    <name type="scientific">SAR86 cluster bacterium</name>
    <dbReference type="NCBI Taxonomy" id="2030880"/>
    <lineage>
        <taxon>Bacteria</taxon>
        <taxon>Pseudomonadati</taxon>
        <taxon>Pseudomonadota</taxon>
        <taxon>Gammaproteobacteria</taxon>
        <taxon>SAR86 cluster</taxon>
    </lineage>
</organism>
<dbReference type="SUPFAM" id="SSF47323">
    <property type="entry name" value="Anticodon-binding domain of a subclass of class I aminoacyl-tRNA synthetases"/>
    <property type="match status" value="1"/>
</dbReference>
<evidence type="ECO:0000256" key="2">
    <source>
        <dbReference type="ARBA" id="ARBA00011245"/>
    </source>
</evidence>
<feature type="binding site" evidence="10">
    <location>
        <position position="28"/>
    </location>
    <ligand>
        <name>Zn(2+)</name>
        <dbReference type="ChEBI" id="CHEBI:29105"/>
    </ligand>
</feature>
<dbReference type="Proteomes" id="UP000315825">
    <property type="component" value="Unassembled WGS sequence"/>
</dbReference>
<dbReference type="Gene3D" id="3.40.50.620">
    <property type="entry name" value="HUPs"/>
    <property type="match status" value="1"/>
</dbReference>
<dbReference type="HAMAP" id="MF_00041">
    <property type="entry name" value="Cys_tRNA_synth"/>
    <property type="match status" value="1"/>
</dbReference>
<name>A0A520N0A3_9GAMM</name>
<feature type="binding site" evidence="10">
    <location>
        <position position="233"/>
    </location>
    <ligand>
        <name>Zn(2+)</name>
        <dbReference type="ChEBI" id="CHEBI:29105"/>
    </ligand>
</feature>
<dbReference type="InterPro" id="IPR009080">
    <property type="entry name" value="tRNAsynth_Ia_anticodon-bd"/>
</dbReference>
<dbReference type="PANTHER" id="PTHR10890">
    <property type="entry name" value="CYSTEINYL-TRNA SYNTHETASE"/>
    <property type="match status" value="1"/>
</dbReference>
<dbReference type="PRINTS" id="PR00983">
    <property type="entry name" value="TRNASYNTHCYS"/>
</dbReference>
<feature type="binding site" evidence="10">
    <location>
        <position position="272"/>
    </location>
    <ligand>
        <name>ATP</name>
        <dbReference type="ChEBI" id="CHEBI:30616"/>
    </ligand>
</feature>
<comment type="caution">
    <text evidence="12">The sequence shown here is derived from an EMBL/GenBank/DDBJ whole genome shotgun (WGS) entry which is preliminary data.</text>
</comment>
<sequence>MLKIYNSLTKQKEAFEPLDQNHIKYYSCGPTVYNRIHIGNARAFICADLLAKVLKGIYPRVTYVSNITDIDDKIIEAAKEEKVSIKEITNKYYKIYLKDLKTLGIDKPDIQPFATDYIDEMIKYIEQLIVNNNAYVKEGNVLFDVTKFPNYGCLSGRNLDEQKAGKRVDIEAYKRNHNDFILWKPSDDDEPGWESPWGYGRPGWHLECSVMSELTLNIPFDIHGGGNDLKFPHHDNEIAQTCAYHNTNNPEDFAKYWFHNGFLNLENEKMSKSMGNVVYLDDLLNEYDGNHIRLALLSSHYRQPIPWTRNLLEQAKTISNKISKFMADYDVSSEYIKDSNVAKALTDDLNTPKAISTIQKLIQEPNESIIDELRTFKYVFQGSSHKVSINEESIDIIKQLVSDRDKARNEGNYDLADKLRDKLLKMNVSIKDVDGKTEWEI</sequence>
<reference evidence="12 13" key="1">
    <citation type="submission" date="2019-02" db="EMBL/GenBank/DDBJ databases">
        <title>Prokaryotic population dynamics and viral predation in marine succession experiment using metagenomics: the confinement effect.</title>
        <authorList>
            <person name="Haro-Moreno J.M."/>
            <person name="Rodriguez-Valera F."/>
            <person name="Lopez-Perez M."/>
        </authorList>
    </citation>
    <scope>NUCLEOTIDE SEQUENCE [LARGE SCALE GENOMIC DNA]</scope>
    <source>
        <strain evidence="12">MED-G159</strain>
    </source>
</reference>
<comment type="subcellular location">
    <subcellularLocation>
        <location evidence="10">Cytoplasm</location>
    </subcellularLocation>
</comment>
<evidence type="ECO:0000256" key="4">
    <source>
        <dbReference type="ARBA" id="ARBA00022723"/>
    </source>
</evidence>
<dbReference type="EC" id="6.1.1.16" evidence="10"/>
<evidence type="ECO:0000256" key="9">
    <source>
        <dbReference type="ARBA" id="ARBA00023146"/>
    </source>
</evidence>
<evidence type="ECO:0000259" key="11">
    <source>
        <dbReference type="Pfam" id="PF01406"/>
    </source>
</evidence>
<evidence type="ECO:0000256" key="3">
    <source>
        <dbReference type="ARBA" id="ARBA00022598"/>
    </source>
</evidence>
<keyword evidence="4 10" id="KW-0479">Metal-binding</keyword>
<proteinExistence type="inferred from homology"/>
<keyword evidence="3 10" id="KW-0436">Ligase</keyword>
<dbReference type="InterPro" id="IPR024909">
    <property type="entry name" value="Cys-tRNA/MSH_ligase"/>
</dbReference>
<feature type="domain" description="tRNA synthetases class I catalytic" evidence="11">
    <location>
        <begin position="15"/>
        <end position="316"/>
    </location>
</feature>
<evidence type="ECO:0000256" key="5">
    <source>
        <dbReference type="ARBA" id="ARBA00022741"/>
    </source>
</evidence>
<dbReference type="Pfam" id="PF01406">
    <property type="entry name" value="tRNA-synt_1e"/>
    <property type="match status" value="1"/>
</dbReference>
<evidence type="ECO:0000256" key="8">
    <source>
        <dbReference type="ARBA" id="ARBA00022917"/>
    </source>
</evidence>
<dbReference type="SUPFAM" id="SSF52374">
    <property type="entry name" value="Nucleotidylyl transferase"/>
    <property type="match status" value="1"/>
</dbReference>
<dbReference type="GO" id="GO:0006423">
    <property type="term" value="P:cysteinyl-tRNA aminoacylation"/>
    <property type="evidence" value="ECO:0007669"/>
    <property type="project" value="UniProtKB-UniRule"/>
</dbReference>
<dbReference type="EMBL" id="SHBE01000002">
    <property type="protein sequence ID" value="RZO26922.1"/>
    <property type="molecule type" value="Genomic_DNA"/>
</dbReference>
<gene>
    <name evidence="10" type="primary">cysS</name>
    <name evidence="12" type="ORF">EVA92_01885</name>
</gene>
<keyword evidence="9 10" id="KW-0030">Aminoacyl-tRNA synthetase</keyword>
<feature type="short sequence motif" description="'HIGH' region" evidence="10">
    <location>
        <begin position="30"/>
        <end position="40"/>
    </location>
</feature>
<evidence type="ECO:0000256" key="6">
    <source>
        <dbReference type="ARBA" id="ARBA00022833"/>
    </source>
</evidence>
<evidence type="ECO:0000256" key="10">
    <source>
        <dbReference type="HAMAP-Rule" id="MF_00041"/>
    </source>
</evidence>
<comment type="cofactor">
    <cofactor evidence="10">
        <name>Zn(2+)</name>
        <dbReference type="ChEBI" id="CHEBI:29105"/>
    </cofactor>
    <text evidence="10">Binds 1 zinc ion per subunit.</text>
</comment>
<comment type="catalytic activity">
    <reaction evidence="10">
        <text>tRNA(Cys) + L-cysteine + ATP = L-cysteinyl-tRNA(Cys) + AMP + diphosphate</text>
        <dbReference type="Rhea" id="RHEA:17773"/>
        <dbReference type="Rhea" id="RHEA-COMP:9661"/>
        <dbReference type="Rhea" id="RHEA-COMP:9679"/>
        <dbReference type="ChEBI" id="CHEBI:30616"/>
        <dbReference type="ChEBI" id="CHEBI:33019"/>
        <dbReference type="ChEBI" id="CHEBI:35235"/>
        <dbReference type="ChEBI" id="CHEBI:78442"/>
        <dbReference type="ChEBI" id="CHEBI:78517"/>
        <dbReference type="ChEBI" id="CHEBI:456215"/>
        <dbReference type="EC" id="6.1.1.16"/>
    </reaction>
</comment>
<keyword evidence="8 10" id="KW-0648">Protein biosynthesis</keyword>
<protein>
    <recommendedName>
        <fullName evidence="10">Cysteine--tRNA ligase</fullName>
        <ecNumber evidence="10">6.1.1.16</ecNumber>
    </recommendedName>
    <alternativeName>
        <fullName evidence="10">Cysteinyl-tRNA synthetase</fullName>
        <shortName evidence="10">CysRS</shortName>
    </alternativeName>
</protein>
<feature type="binding site" evidence="10">
    <location>
        <position position="237"/>
    </location>
    <ligand>
        <name>Zn(2+)</name>
        <dbReference type="ChEBI" id="CHEBI:29105"/>
    </ligand>
</feature>
<dbReference type="GO" id="GO:0008270">
    <property type="term" value="F:zinc ion binding"/>
    <property type="evidence" value="ECO:0007669"/>
    <property type="project" value="UniProtKB-UniRule"/>
</dbReference>
<evidence type="ECO:0000256" key="1">
    <source>
        <dbReference type="ARBA" id="ARBA00005594"/>
    </source>
</evidence>
<dbReference type="InterPro" id="IPR032678">
    <property type="entry name" value="tRNA-synt_1_cat_dom"/>
</dbReference>
<dbReference type="InterPro" id="IPR015803">
    <property type="entry name" value="Cys-tRNA-ligase"/>
</dbReference>
<dbReference type="Gene3D" id="1.20.120.1910">
    <property type="entry name" value="Cysteine-tRNA ligase, C-terminal anti-codon recognition domain"/>
    <property type="match status" value="1"/>
</dbReference>
<dbReference type="InterPro" id="IPR014729">
    <property type="entry name" value="Rossmann-like_a/b/a_fold"/>
</dbReference>
<dbReference type="AlphaFoldDB" id="A0A520N0A3"/>
<evidence type="ECO:0000313" key="12">
    <source>
        <dbReference type="EMBL" id="RZO26922.1"/>
    </source>
</evidence>
<dbReference type="GO" id="GO:0005524">
    <property type="term" value="F:ATP binding"/>
    <property type="evidence" value="ECO:0007669"/>
    <property type="project" value="UniProtKB-UniRule"/>
</dbReference>
<comment type="similarity">
    <text evidence="1 10">Belongs to the class-I aminoacyl-tRNA synthetase family.</text>
</comment>
<keyword evidence="7 10" id="KW-0067">ATP-binding</keyword>
<feature type="binding site" evidence="10">
    <location>
        <position position="208"/>
    </location>
    <ligand>
        <name>Zn(2+)</name>
        <dbReference type="ChEBI" id="CHEBI:29105"/>
    </ligand>
</feature>
<dbReference type="NCBIfam" id="TIGR00435">
    <property type="entry name" value="cysS"/>
    <property type="match status" value="1"/>
</dbReference>
<dbReference type="PANTHER" id="PTHR10890:SF3">
    <property type="entry name" value="CYSTEINE--TRNA LIGASE, CYTOPLASMIC"/>
    <property type="match status" value="1"/>
</dbReference>
<dbReference type="GO" id="GO:0004817">
    <property type="term" value="F:cysteine-tRNA ligase activity"/>
    <property type="evidence" value="ECO:0007669"/>
    <property type="project" value="UniProtKB-UniRule"/>
</dbReference>
<feature type="short sequence motif" description="'KMSKS' region" evidence="10">
    <location>
        <begin position="269"/>
        <end position="273"/>
    </location>
</feature>
<comment type="subunit">
    <text evidence="2 10">Monomer.</text>
</comment>
<keyword evidence="10" id="KW-0963">Cytoplasm</keyword>
<evidence type="ECO:0000256" key="7">
    <source>
        <dbReference type="ARBA" id="ARBA00022840"/>
    </source>
</evidence>
<accession>A0A520N0A3</accession>
<dbReference type="GO" id="GO:0005829">
    <property type="term" value="C:cytosol"/>
    <property type="evidence" value="ECO:0007669"/>
    <property type="project" value="TreeGrafter"/>
</dbReference>